<comment type="caution">
    <text evidence="4">The sequence shown here is derived from an EMBL/GenBank/DDBJ whole genome shotgun (WGS) entry which is preliminary data.</text>
</comment>
<dbReference type="InterPro" id="IPR029476">
    <property type="entry name" value="DNase_NucA_NucB"/>
</dbReference>
<organism evidence="4 5">
    <name type="scientific">Mycena chlorophos</name>
    <name type="common">Agaric fungus</name>
    <name type="synonym">Agaricus chlorophos</name>
    <dbReference type="NCBI Taxonomy" id="658473"/>
    <lineage>
        <taxon>Eukaryota</taxon>
        <taxon>Fungi</taxon>
        <taxon>Dikarya</taxon>
        <taxon>Basidiomycota</taxon>
        <taxon>Agaricomycotina</taxon>
        <taxon>Agaricomycetes</taxon>
        <taxon>Agaricomycetidae</taxon>
        <taxon>Agaricales</taxon>
        <taxon>Marasmiineae</taxon>
        <taxon>Mycenaceae</taxon>
        <taxon>Mycena</taxon>
    </lineage>
</organism>
<dbReference type="EMBL" id="JACAZE010000010">
    <property type="protein sequence ID" value="KAF7305688.1"/>
    <property type="molecule type" value="Genomic_DNA"/>
</dbReference>
<gene>
    <name evidence="4" type="ORF">HMN09_00822800</name>
</gene>
<evidence type="ECO:0000259" key="3">
    <source>
        <dbReference type="Pfam" id="PF14040"/>
    </source>
</evidence>
<proteinExistence type="predicted"/>
<dbReference type="Pfam" id="PF14040">
    <property type="entry name" value="DNase_NucA_NucB"/>
    <property type="match status" value="1"/>
</dbReference>
<feature type="signal peptide" evidence="2">
    <location>
        <begin position="1"/>
        <end position="20"/>
    </location>
</feature>
<dbReference type="AlphaFoldDB" id="A0A8H6W8L9"/>
<keyword evidence="5" id="KW-1185">Reference proteome</keyword>
<evidence type="ECO:0000313" key="5">
    <source>
        <dbReference type="Proteomes" id="UP000613580"/>
    </source>
</evidence>
<evidence type="ECO:0000256" key="1">
    <source>
        <dbReference type="SAM" id="MobiDB-lite"/>
    </source>
</evidence>
<feature type="domain" description="Deoxyribonuclease NucA/NucB" evidence="3">
    <location>
        <begin position="71"/>
        <end position="166"/>
    </location>
</feature>
<feature type="chain" id="PRO_5034825987" evidence="2">
    <location>
        <begin position="21"/>
        <end position="335"/>
    </location>
</feature>
<protein>
    <submittedName>
        <fullName evidence="4">Aldo-ket-red domain-containing protein</fullName>
    </submittedName>
</protein>
<feature type="compositionally biased region" description="Acidic residues" evidence="1">
    <location>
        <begin position="240"/>
        <end position="252"/>
    </location>
</feature>
<dbReference type="Proteomes" id="UP000613580">
    <property type="component" value="Unassembled WGS sequence"/>
</dbReference>
<accession>A0A8H6W8L9</accession>
<evidence type="ECO:0000256" key="2">
    <source>
        <dbReference type="SAM" id="SignalP"/>
    </source>
</evidence>
<feature type="region of interest" description="Disordered" evidence="1">
    <location>
        <begin position="222"/>
        <end position="252"/>
    </location>
</feature>
<sequence length="335" mass="35382">MLALTFTAALLTLVPLAVIAQPPPPPNLPPGPAIALNSDRYPTVTDHHCLALVCNYINTNGMIRDQSPNLVANKRGRRRAIGCGGITNCRTRTTGMSCDEIAYASTYSGGLGCYAADYLATGGVMADLPPLGTHRCVDADQNSGHGSAVDQFYQLANVGDGVVFYFTFLIPPNGCLNAASTYCRRMFNIANGNGGGDTYANICQDGLADGTQFAGIVTSQRTRGQRCPSRGYGPANITSSEDESTDSFQEEEDYGLAGNITVTPGPEPSLTDQVYQLSSGRFIWSPFHNNGTLALGDPVVIQGNDTDTEVSQETIVAAGRFGDLFGSDSLPDCPT</sequence>
<evidence type="ECO:0000313" key="4">
    <source>
        <dbReference type="EMBL" id="KAF7305688.1"/>
    </source>
</evidence>
<name>A0A8H6W8L9_MYCCL</name>
<dbReference type="OrthoDB" id="3259102at2759"/>
<reference evidence="4" key="1">
    <citation type="submission" date="2020-05" db="EMBL/GenBank/DDBJ databases">
        <title>Mycena genomes resolve the evolution of fungal bioluminescence.</title>
        <authorList>
            <person name="Tsai I.J."/>
        </authorList>
    </citation>
    <scope>NUCLEOTIDE SEQUENCE</scope>
    <source>
        <strain evidence="4">110903Hualien_Pintung</strain>
    </source>
</reference>
<keyword evidence="2" id="KW-0732">Signal</keyword>